<accession>A0ABP7B226</accession>
<keyword evidence="2" id="KW-1185">Reference proteome</keyword>
<evidence type="ECO:0000313" key="1">
    <source>
        <dbReference type="EMBL" id="GAA3646581.1"/>
    </source>
</evidence>
<organism evidence="1 2">
    <name type="scientific">Nonomuraea antimicrobica</name>
    <dbReference type="NCBI Taxonomy" id="561173"/>
    <lineage>
        <taxon>Bacteria</taxon>
        <taxon>Bacillati</taxon>
        <taxon>Actinomycetota</taxon>
        <taxon>Actinomycetes</taxon>
        <taxon>Streptosporangiales</taxon>
        <taxon>Streptosporangiaceae</taxon>
        <taxon>Nonomuraea</taxon>
    </lineage>
</organism>
<dbReference type="RefSeq" id="WP_344872814.1">
    <property type="nucleotide sequence ID" value="NZ_BAAAZP010000009.1"/>
</dbReference>
<protein>
    <submittedName>
        <fullName evidence="1">Uncharacterized protein</fullName>
    </submittedName>
</protein>
<dbReference type="Proteomes" id="UP001500902">
    <property type="component" value="Unassembled WGS sequence"/>
</dbReference>
<comment type="caution">
    <text evidence="1">The sequence shown here is derived from an EMBL/GenBank/DDBJ whole genome shotgun (WGS) entry which is preliminary data.</text>
</comment>
<proteinExistence type="predicted"/>
<name>A0ABP7B226_9ACTN</name>
<reference evidence="2" key="1">
    <citation type="journal article" date="2019" name="Int. J. Syst. Evol. Microbiol.">
        <title>The Global Catalogue of Microorganisms (GCM) 10K type strain sequencing project: providing services to taxonomists for standard genome sequencing and annotation.</title>
        <authorList>
            <consortium name="The Broad Institute Genomics Platform"/>
            <consortium name="The Broad Institute Genome Sequencing Center for Infectious Disease"/>
            <person name="Wu L."/>
            <person name="Ma J."/>
        </authorList>
    </citation>
    <scope>NUCLEOTIDE SEQUENCE [LARGE SCALE GENOMIC DNA]</scope>
    <source>
        <strain evidence="2">JCM 16904</strain>
    </source>
</reference>
<gene>
    <name evidence="1" type="ORF">GCM10022224_006740</name>
</gene>
<sequence>MNAWQGRIDNRPEPVCSLQQWARASGLCGEQQAAWFGSVVESAVPRVVAVGVVRKGLRIKAQELFARGRS</sequence>
<dbReference type="EMBL" id="BAAAZP010000009">
    <property type="protein sequence ID" value="GAA3646581.1"/>
    <property type="molecule type" value="Genomic_DNA"/>
</dbReference>
<evidence type="ECO:0000313" key="2">
    <source>
        <dbReference type="Proteomes" id="UP001500902"/>
    </source>
</evidence>